<evidence type="ECO:0000256" key="1">
    <source>
        <dbReference type="SAM" id="Phobius"/>
    </source>
</evidence>
<dbReference type="Proteomes" id="UP001492380">
    <property type="component" value="Unassembled WGS sequence"/>
</dbReference>
<comment type="caution">
    <text evidence="2">The sequence shown here is derived from an EMBL/GenBank/DDBJ whole genome shotgun (WGS) entry which is preliminary data.</text>
</comment>
<name>A0ABR1YP64_9PEZI</name>
<reference evidence="2 3" key="1">
    <citation type="submission" date="2024-04" db="EMBL/GenBank/DDBJ databases">
        <title>Phyllosticta paracitricarpa is synonymous to the EU quarantine fungus P. citricarpa based on phylogenomic analyses.</title>
        <authorList>
            <consortium name="Lawrence Berkeley National Laboratory"/>
            <person name="Van Ingen-Buijs V.A."/>
            <person name="Van Westerhoven A.C."/>
            <person name="Haridas S."/>
            <person name="Skiadas P."/>
            <person name="Martin F."/>
            <person name="Groenewald J.Z."/>
            <person name="Crous P.W."/>
            <person name="Seidl M.F."/>
        </authorList>
    </citation>
    <scope>NUCLEOTIDE SEQUENCE [LARGE SCALE GENOMIC DNA]</scope>
    <source>
        <strain evidence="2 3">CBS 123374</strain>
    </source>
</reference>
<keyword evidence="1" id="KW-0472">Membrane</keyword>
<evidence type="ECO:0000313" key="3">
    <source>
        <dbReference type="Proteomes" id="UP001492380"/>
    </source>
</evidence>
<feature type="transmembrane region" description="Helical" evidence="1">
    <location>
        <begin position="58"/>
        <end position="81"/>
    </location>
</feature>
<keyword evidence="3" id="KW-1185">Reference proteome</keyword>
<organism evidence="2 3">
    <name type="scientific">Phyllosticta capitalensis</name>
    <dbReference type="NCBI Taxonomy" id="121624"/>
    <lineage>
        <taxon>Eukaryota</taxon>
        <taxon>Fungi</taxon>
        <taxon>Dikarya</taxon>
        <taxon>Ascomycota</taxon>
        <taxon>Pezizomycotina</taxon>
        <taxon>Dothideomycetes</taxon>
        <taxon>Dothideomycetes incertae sedis</taxon>
        <taxon>Botryosphaeriales</taxon>
        <taxon>Phyllostictaceae</taxon>
        <taxon>Phyllosticta</taxon>
    </lineage>
</organism>
<keyword evidence="1" id="KW-0812">Transmembrane</keyword>
<protein>
    <submittedName>
        <fullName evidence="2">Uncharacterized protein</fullName>
    </submittedName>
</protein>
<evidence type="ECO:0000313" key="2">
    <source>
        <dbReference type="EMBL" id="KAK8235249.1"/>
    </source>
</evidence>
<gene>
    <name evidence="2" type="ORF">HDK90DRAFT_484230</name>
</gene>
<proteinExistence type="predicted"/>
<sequence>MGSLRHAATEVTGWLATRQAFFSLLLLLLLILLLFLYVPPPRSNPAGGLALNPRSFPSIFYALLATYLVVFFSAFSFWCTISSALAR</sequence>
<feature type="transmembrane region" description="Helical" evidence="1">
    <location>
        <begin position="20"/>
        <end position="38"/>
    </location>
</feature>
<keyword evidence="1" id="KW-1133">Transmembrane helix</keyword>
<dbReference type="EMBL" id="JBBWRZ010000005">
    <property type="protein sequence ID" value="KAK8235249.1"/>
    <property type="molecule type" value="Genomic_DNA"/>
</dbReference>
<accession>A0ABR1YP64</accession>